<evidence type="ECO:0000313" key="9">
    <source>
        <dbReference type="Proteomes" id="UP001190465"/>
    </source>
</evidence>
<keyword evidence="9" id="KW-1185">Reference proteome</keyword>
<reference evidence="8 9" key="1">
    <citation type="submission" date="2023-08" db="EMBL/GenBank/DDBJ databases">
        <authorList>
            <person name="Folkvardsen B D."/>
            <person name="Norman A."/>
        </authorList>
    </citation>
    <scope>NUCLEOTIDE SEQUENCE [LARGE SCALE GENOMIC DNA]</scope>
    <source>
        <strain evidence="8 9">Mu0053</strain>
    </source>
</reference>
<keyword evidence="2 7" id="KW-0349">Heme</keyword>
<evidence type="ECO:0000313" key="8">
    <source>
        <dbReference type="EMBL" id="CAJ1509410.1"/>
    </source>
</evidence>
<dbReference type="RefSeq" id="WP_308479486.1">
    <property type="nucleotide sequence ID" value="NZ_OY726397.1"/>
</dbReference>
<dbReference type="InterPro" id="IPR002401">
    <property type="entry name" value="Cyt_P450_E_grp-I"/>
</dbReference>
<keyword evidence="4 7" id="KW-0560">Oxidoreductase</keyword>
<dbReference type="Pfam" id="PF00067">
    <property type="entry name" value="p450"/>
    <property type="match status" value="1"/>
</dbReference>
<sequence>MTAVLEPLLAPRTVPAPERTPAIADLPAAPRNPLPYRQRLAAVKSYHTGTEILRDAGGPVTRIVLAPRWLMSPIVLATSPQAIRDVLGVRDGTVDKMSPVFAELRAILGENLVNLPHDRWLPRRRTIQPVFTKQRIAQLGTHATAAADSVVRDWQHGAEIDLGAESRKLTMRALGRSVFGIDLADRTEAIEEHLQTTLTYAVRRALRPVRAPGWLPTSARRRAHRASAELHGLANDILQQCRAQPEREAPLVQALMAATDPVTGRGLTDREICDELIIFLFAGHDTVATTLTYALWQLGRNPHIQQRMADEVHRLGDRMLTGADLPGLEYTSQVVKEALRLCPPAPTGTRTATRDLNVGGYRVPAGTTLAFGRMAVQRDPALWDNALVFDPDRFAPGRAAGRDRWQYLPFGGGPRSCIGDHFAMMEATLALAMLIREVEIDSLEDTFPLAVHFTLVADGPIPARLRRRR</sequence>
<organism evidence="8 9">
    <name type="scientific">[Mycobacterium] burgundiense</name>
    <dbReference type="NCBI Taxonomy" id="3064286"/>
    <lineage>
        <taxon>Bacteria</taxon>
        <taxon>Bacillati</taxon>
        <taxon>Actinomycetota</taxon>
        <taxon>Actinomycetes</taxon>
        <taxon>Mycobacteriales</taxon>
        <taxon>Mycobacteriaceae</taxon>
        <taxon>Mycolicibacterium</taxon>
    </lineage>
</organism>
<evidence type="ECO:0000256" key="5">
    <source>
        <dbReference type="ARBA" id="ARBA00023004"/>
    </source>
</evidence>
<keyword evidence="6 7" id="KW-0503">Monooxygenase</keyword>
<dbReference type="SUPFAM" id="SSF48264">
    <property type="entry name" value="Cytochrome P450"/>
    <property type="match status" value="1"/>
</dbReference>
<gene>
    <name evidence="8" type="ORF">MU0053_004174</name>
</gene>
<dbReference type="Proteomes" id="UP001190465">
    <property type="component" value="Chromosome"/>
</dbReference>
<dbReference type="PANTHER" id="PTHR24291">
    <property type="entry name" value="CYTOCHROME P450 FAMILY 4"/>
    <property type="match status" value="1"/>
</dbReference>
<keyword evidence="5 7" id="KW-0408">Iron</keyword>
<dbReference type="PANTHER" id="PTHR24291:SF50">
    <property type="entry name" value="BIFUNCTIONAL ALBAFLAVENONE MONOOXYGENASE_TERPENE SYNTHASE"/>
    <property type="match status" value="1"/>
</dbReference>
<evidence type="ECO:0000256" key="3">
    <source>
        <dbReference type="ARBA" id="ARBA00022723"/>
    </source>
</evidence>
<dbReference type="InterPro" id="IPR001128">
    <property type="entry name" value="Cyt_P450"/>
</dbReference>
<dbReference type="PRINTS" id="PR00463">
    <property type="entry name" value="EP450I"/>
</dbReference>
<evidence type="ECO:0000256" key="7">
    <source>
        <dbReference type="RuleBase" id="RU000461"/>
    </source>
</evidence>
<name>A0ABN9NNA9_9MYCO</name>
<dbReference type="Gene3D" id="1.10.630.10">
    <property type="entry name" value="Cytochrome P450"/>
    <property type="match status" value="1"/>
</dbReference>
<dbReference type="PROSITE" id="PS00086">
    <property type="entry name" value="CYTOCHROME_P450"/>
    <property type="match status" value="1"/>
</dbReference>
<proteinExistence type="inferred from homology"/>
<dbReference type="EMBL" id="OY726397">
    <property type="protein sequence ID" value="CAJ1509410.1"/>
    <property type="molecule type" value="Genomic_DNA"/>
</dbReference>
<comment type="similarity">
    <text evidence="1 7">Belongs to the cytochrome P450 family.</text>
</comment>
<dbReference type="PRINTS" id="PR00385">
    <property type="entry name" value="P450"/>
</dbReference>
<evidence type="ECO:0000256" key="6">
    <source>
        <dbReference type="ARBA" id="ARBA00023033"/>
    </source>
</evidence>
<evidence type="ECO:0000256" key="2">
    <source>
        <dbReference type="ARBA" id="ARBA00022617"/>
    </source>
</evidence>
<evidence type="ECO:0000256" key="1">
    <source>
        <dbReference type="ARBA" id="ARBA00010617"/>
    </source>
</evidence>
<dbReference type="InterPro" id="IPR050196">
    <property type="entry name" value="Cytochrome_P450_Monoox"/>
</dbReference>
<protein>
    <submittedName>
        <fullName evidence="8">Cytochrome P450</fullName>
    </submittedName>
</protein>
<dbReference type="InterPro" id="IPR017972">
    <property type="entry name" value="Cyt_P450_CS"/>
</dbReference>
<dbReference type="InterPro" id="IPR036396">
    <property type="entry name" value="Cyt_P450_sf"/>
</dbReference>
<accession>A0ABN9NNA9</accession>
<keyword evidence="3 7" id="KW-0479">Metal-binding</keyword>
<evidence type="ECO:0000256" key="4">
    <source>
        <dbReference type="ARBA" id="ARBA00023002"/>
    </source>
</evidence>